<protein>
    <submittedName>
        <fullName evidence="2">Predicted protein</fullName>
    </submittedName>
</protein>
<name>B0CYE1_LACBS</name>
<dbReference type="AlphaFoldDB" id="B0CYE1"/>
<feature type="region of interest" description="Disordered" evidence="1">
    <location>
        <begin position="1"/>
        <end position="20"/>
    </location>
</feature>
<sequence>MPSTFTFPLTPPETNTEVKNPSVSLHDHLAGLDYRPERHPTTSGNTESPGTRFRRVSSIAYHNSSGLRETRGPNHGHPKSFIVVIPPAMITRERGHLGHTLSTGPDHRLSQGILMPLFPTLYGQLTAIAREFNFPSTAGLCLYFQYTENGITTTPRILDESWQSFWGYLSDGPTPSSERRPPIAGRVEFDIDFQHARWYATWITSRQRELRDQSVHHIPSSSQSLVHYPGESRTTVADFRILQDYAAEKTPPQQPIAPITRHIPKKLSLVERFDVLSARSDSKATRSDLSPPDELPITSRVLSPIFQQEEPKSAMHDLHTRVKSWRASALPSPRPLPKTGHTSLEPENLPNNISIPGSSTPSPTELKLEDYSWSITSAGPDCCASEISSLSSRVPSVHITGRLEGSVALTPSTCTSFGPSDDTASSLLLSFHLPSPDLGHRMREDATPSTSSNMISWGPLSPSSPLHEAHSPNPSLDLGERSLFSRPATPSTGTSWGPSSPSQSIAPSSVFGPSSVHLGDRGEFSRPISPVTATSWGVPSYPPSPVTPYRIHTPDAGHRGFEDAEDYVNFTSKISPWRHVWPYQRNEIHGYPHFSLYPVANASTRAFVSQNATAYPNFELYPAVYPYHLDEIYPVMSLGVYDSEGSQRADQSQVLQCPEGLQLTEYSTFNSENLCDPVVCYPTFHLYPPVYPYFDLYSGLGGLNECEAVAEVKPGLPPSIRHETAHYPVFDLFYPNLNLYPAVLEKNLISGSTTLTTFGRFSPDPALYPHFELYSLRYPDPYPPQRGSEPQKNADSVPRLAGSGEYPVLDICKLSR</sequence>
<dbReference type="OrthoDB" id="3269353at2759"/>
<evidence type="ECO:0000256" key="1">
    <source>
        <dbReference type="SAM" id="MobiDB-lite"/>
    </source>
</evidence>
<organism evidence="3">
    <name type="scientific">Laccaria bicolor (strain S238N-H82 / ATCC MYA-4686)</name>
    <name type="common">Bicoloured deceiver</name>
    <name type="synonym">Laccaria laccata var. bicolor</name>
    <dbReference type="NCBI Taxonomy" id="486041"/>
    <lineage>
        <taxon>Eukaryota</taxon>
        <taxon>Fungi</taxon>
        <taxon>Dikarya</taxon>
        <taxon>Basidiomycota</taxon>
        <taxon>Agaricomycotina</taxon>
        <taxon>Agaricomycetes</taxon>
        <taxon>Agaricomycetidae</taxon>
        <taxon>Agaricales</taxon>
        <taxon>Agaricineae</taxon>
        <taxon>Hydnangiaceae</taxon>
        <taxon>Laccaria</taxon>
    </lineage>
</organism>
<dbReference type="InParanoid" id="B0CYE1"/>
<feature type="region of interest" description="Disordered" evidence="1">
    <location>
        <begin position="435"/>
        <end position="512"/>
    </location>
</feature>
<evidence type="ECO:0000313" key="3">
    <source>
        <dbReference type="Proteomes" id="UP000001194"/>
    </source>
</evidence>
<dbReference type="RefSeq" id="XP_001876698.1">
    <property type="nucleotide sequence ID" value="XM_001876663.1"/>
</dbReference>
<feature type="compositionally biased region" description="Low complexity" evidence="1">
    <location>
        <begin position="350"/>
        <end position="362"/>
    </location>
</feature>
<reference evidence="2 3" key="1">
    <citation type="journal article" date="2008" name="Nature">
        <title>The genome of Laccaria bicolor provides insights into mycorrhizal symbiosis.</title>
        <authorList>
            <person name="Martin F."/>
            <person name="Aerts A."/>
            <person name="Ahren D."/>
            <person name="Brun A."/>
            <person name="Danchin E.G.J."/>
            <person name="Duchaussoy F."/>
            <person name="Gibon J."/>
            <person name="Kohler A."/>
            <person name="Lindquist E."/>
            <person name="Pereda V."/>
            <person name="Salamov A."/>
            <person name="Shapiro H.J."/>
            <person name="Wuyts J."/>
            <person name="Blaudez D."/>
            <person name="Buee M."/>
            <person name="Brokstein P."/>
            <person name="Canbaeck B."/>
            <person name="Cohen D."/>
            <person name="Courty P.E."/>
            <person name="Coutinho P.M."/>
            <person name="Delaruelle C."/>
            <person name="Detter J.C."/>
            <person name="Deveau A."/>
            <person name="DiFazio S."/>
            <person name="Duplessis S."/>
            <person name="Fraissinet-Tachet L."/>
            <person name="Lucic E."/>
            <person name="Frey-Klett P."/>
            <person name="Fourrey C."/>
            <person name="Feussner I."/>
            <person name="Gay G."/>
            <person name="Grimwood J."/>
            <person name="Hoegger P.J."/>
            <person name="Jain P."/>
            <person name="Kilaru S."/>
            <person name="Labbe J."/>
            <person name="Lin Y.C."/>
            <person name="Legue V."/>
            <person name="Le Tacon F."/>
            <person name="Marmeisse R."/>
            <person name="Melayah D."/>
            <person name="Montanini B."/>
            <person name="Muratet M."/>
            <person name="Nehls U."/>
            <person name="Niculita-Hirzel H."/>
            <person name="Oudot-Le Secq M.P."/>
            <person name="Peter M."/>
            <person name="Quesneville H."/>
            <person name="Rajashekar B."/>
            <person name="Reich M."/>
            <person name="Rouhier N."/>
            <person name="Schmutz J."/>
            <person name="Yin T."/>
            <person name="Chalot M."/>
            <person name="Henrissat B."/>
            <person name="Kuees U."/>
            <person name="Lucas S."/>
            <person name="Van de Peer Y."/>
            <person name="Podila G.K."/>
            <person name="Polle A."/>
            <person name="Pukkila P.J."/>
            <person name="Richardson P.M."/>
            <person name="Rouze P."/>
            <person name="Sanders I.R."/>
            <person name="Stajich J.E."/>
            <person name="Tunlid A."/>
            <person name="Tuskan G."/>
            <person name="Grigoriev I.V."/>
        </authorList>
    </citation>
    <scope>NUCLEOTIDE SEQUENCE [LARGE SCALE GENOMIC DNA]</scope>
    <source>
        <strain evidence="3">S238N-H82 / ATCC MYA-4686</strain>
    </source>
</reference>
<accession>B0CYE1</accession>
<gene>
    <name evidence="2" type="ORF">LACBIDRAFT_292904</name>
</gene>
<evidence type="ECO:0000313" key="2">
    <source>
        <dbReference type="EMBL" id="EDR12434.1"/>
    </source>
</evidence>
<dbReference type="Proteomes" id="UP000001194">
    <property type="component" value="Unassembled WGS sequence"/>
</dbReference>
<feature type="region of interest" description="Disordered" evidence="1">
    <location>
        <begin position="326"/>
        <end position="362"/>
    </location>
</feature>
<keyword evidence="3" id="KW-1185">Reference proteome</keyword>
<dbReference type="HOGENOM" id="CLU_346141_0_0_1"/>
<dbReference type="KEGG" id="lbc:LACBIDRAFT_292904"/>
<proteinExistence type="predicted"/>
<dbReference type="EMBL" id="DS547094">
    <property type="protein sequence ID" value="EDR12434.1"/>
    <property type="molecule type" value="Genomic_DNA"/>
</dbReference>
<feature type="compositionally biased region" description="Low complexity" evidence="1">
    <location>
        <begin position="489"/>
        <end position="509"/>
    </location>
</feature>
<dbReference type="STRING" id="486041.B0CYE1"/>
<feature type="region of interest" description="Disordered" evidence="1">
    <location>
        <begin position="782"/>
        <end position="803"/>
    </location>
</feature>
<dbReference type="GeneID" id="6072091"/>
<feature type="region of interest" description="Disordered" evidence="1">
    <location>
        <begin position="280"/>
        <end position="300"/>
    </location>
</feature>